<dbReference type="InterPro" id="IPR004643">
    <property type="entry name" value="Fe-S_L-Ser_bsu"/>
</dbReference>
<comment type="caution">
    <text evidence="14">The sequence shown here is derived from an EMBL/GenBank/DDBJ whole genome shotgun (WGS) entry which is preliminary data.</text>
</comment>
<dbReference type="Gene3D" id="3.30.70.260">
    <property type="match status" value="1"/>
</dbReference>
<evidence type="ECO:0000256" key="5">
    <source>
        <dbReference type="ARBA" id="ARBA00022485"/>
    </source>
</evidence>
<dbReference type="InterPro" id="IPR051318">
    <property type="entry name" value="Fe-S_L-Ser"/>
</dbReference>
<evidence type="ECO:0000256" key="2">
    <source>
        <dbReference type="ARBA" id="ARBA00004742"/>
    </source>
</evidence>
<keyword evidence="4 11" id="KW-0312">Gluconeogenesis</keyword>
<keyword evidence="6 11" id="KW-0479">Metal-binding</keyword>
<evidence type="ECO:0000256" key="10">
    <source>
        <dbReference type="ARBA" id="ARBA00049406"/>
    </source>
</evidence>
<comment type="pathway">
    <text evidence="2 11">Carbohydrate biosynthesis; gluconeogenesis.</text>
</comment>
<reference evidence="14 15" key="1">
    <citation type="submission" date="2020-08" db="EMBL/GenBank/DDBJ databases">
        <title>Genomic Encyclopedia of Type Strains, Phase IV (KMG-IV): sequencing the most valuable type-strain genomes for metagenomic binning, comparative biology and taxonomic classification.</title>
        <authorList>
            <person name="Goeker M."/>
        </authorList>
    </citation>
    <scope>NUCLEOTIDE SEQUENCE [LARGE SCALE GENOMIC DNA]</scope>
    <source>
        <strain evidence="14 15">DSM 106146</strain>
    </source>
</reference>
<dbReference type="SUPFAM" id="SSF143548">
    <property type="entry name" value="Serine metabolism enzymes domain"/>
    <property type="match status" value="1"/>
</dbReference>
<sequence>MDISIFQVLGPVMIGPSSSHTAGAARLARICAMIFGEPFWKVTFGLHGSFAHTYKGHGTDTALLAGVLGIREDDERLPQAREIAQARGLEYRFYLKELDNVHENSVMITFYGCNGNQCRVVGSSIGGGEIEICRVNSFETQFRAQAPALMISHYDHKGVISKISGILSDADVNIAMMKLHRRSRGDVAFCLIETDGQVPPSVAANIQKLEDVLNVRNIEIAQ</sequence>
<name>A0A7W8H839_9FIRM</name>
<dbReference type="GO" id="GO:0006094">
    <property type="term" value="P:gluconeogenesis"/>
    <property type="evidence" value="ECO:0007669"/>
    <property type="project" value="UniProtKB-UniRule"/>
</dbReference>
<organism evidence="14 15">
    <name type="scientific">Catenibacillus scindens</name>
    <dbReference type="NCBI Taxonomy" id="673271"/>
    <lineage>
        <taxon>Bacteria</taxon>
        <taxon>Bacillati</taxon>
        <taxon>Bacillota</taxon>
        <taxon>Clostridia</taxon>
        <taxon>Lachnospirales</taxon>
        <taxon>Lachnospiraceae</taxon>
        <taxon>Catenibacillus</taxon>
    </lineage>
</organism>
<dbReference type="InterPro" id="IPR005131">
    <property type="entry name" value="Ser_deHydtase_bsu"/>
</dbReference>
<dbReference type="GO" id="GO:0046872">
    <property type="term" value="F:metal ion binding"/>
    <property type="evidence" value="ECO:0007669"/>
    <property type="project" value="UniProtKB-UniRule"/>
</dbReference>
<dbReference type="PROSITE" id="PS51671">
    <property type="entry name" value="ACT"/>
    <property type="match status" value="1"/>
</dbReference>
<evidence type="ECO:0000256" key="12">
    <source>
        <dbReference type="RuleBase" id="RU366059"/>
    </source>
</evidence>
<dbReference type="Pfam" id="PF03315">
    <property type="entry name" value="SDH_beta"/>
    <property type="match status" value="1"/>
</dbReference>
<dbReference type="InterPro" id="IPR002912">
    <property type="entry name" value="ACT_dom"/>
</dbReference>
<keyword evidence="9 11" id="KW-0456">Lyase</keyword>
<gene>
    <name evidence="14" type="ORF">HNP82_000347</name>
</gene>
<evidence type="ECO:0000256" key="11">
    <source>
        <dbReference type="PIRNR" id="PIRNR036692"/>
    </source>
</evidence>
<dbReference type="Gene3D" id="3.30.1330.90">
    <property type="entry name" value="D-3-phosphoglycerate dehydrogenase, domain 3"/>
    <property type="match status" value="1"/>
</dbReference>
<evidence type="ECO:0000256" key="7">
    <source>
        <dbReference type="ARBA" id="ARBA00023004"/>
    </source>
</evidence>
<evidence type="ECO:0000313" key="14">
    <source>
        <dbReference type="EMBL" id="MBB5263253.1"/>
    </source>
</evidence>
<dbReference type="GO" id="GO:0051539">
    <property type="term" value="F:4 iron, 4 sulfur cluster binding"/>
    <property type="evidence" value="ECO:0007669"/>
    <property type="project" value="UniProtKB-UniRule"/>
</dbReference>
<dbReference type="PANTHER" id="PTHR30182">
    <property type="entry name" value="L-SERINE DEHYDRATASE"/>
    <property type="match status" value="1"/>
</dbReference>
<evidence type="ECO:0000256" key="6">
    <source>
        <dbReference type="ARBA" id="ARBA00022723"/>
    </source>
</evidence>
<dbReference type="UniPathway" id="UPA00138"/>
<proteinExistence type="inferred from homology"/>
<dbReference type="InterPro" id="IPR045865">
    <property type="entry name" value="ACT-like_dom_sf"/>
</dbReference>
<dbReference type="PIRSF" id="PIRSF036692">
    <property type="entry name" value="SDH_B"/>
    <property type="match status" value="1"/>
</dbReference>
<evidence type="ECO:0000256" key="4">
    <source>
        <dbReference type="ARBA" id="ARBA00022432"/>
    </source>
</evidence>
<dbReference type="GO" id="GO:0003941">
    <property type="term" value="F:L-serine ammonia-lyase activity"/>
    <property type="evidence" value="ECO:0007669"/>
    <property type="project" value="UniProtKB-UniRule"/>
</dbReference>
<accession>A0A7W8H839</accession>
<feature type="domain" description="ACT" evidence="13">
    <location>
        <begin position="148"/>
        <end position="222"/>
    </location>
</feature>
<evidence type="ECO:0000256" key="9">
    <source>
        <dbReference type="ARBA" id="ARBA00023239"/>
    </source>
</evidence>
<comment type="cofactor">
    <cofactor evidence="1 12">
        <name>[4Fe-4S] cluster</name>
        <dbReference type="ChEBI" id="CHEBI:49883"/>
    </cofactor>
</comment>
<dbReference type="CDD" id="cd04903">
    <property type="entry name" value="ACT_LSD"/>
    <property type="match status" value="1"/>
</dbReference>
<keyword evidence="7 11" id="KW-0408">Iron</keyword>
<dbReference type="NCBIfam" id="TIGR00719">
    <property type="entry name" value="sda_beta"/>
    <property type="match status" value="1"/>
</dbReference>
<keyword evidence="5 11" id="KW-0004">4Fe-4S</keyword>
<comment type="catalytic activity">
    <reaction evidence="10 11 12">
        <text>L-serine = pyruvate + NH4(+)</text>
        <dbReference type="Rhea" id="RHEA:19169"/>
        <dbReference type="ChEBI" id="CHEBI:15361"/>
        <dbReference type="ChEBI" id="CHEBI:28938"/>
        <dbReference type="ChEBI" id="CHEBI:33384"/>
        <dbReference type="EC" id="4.3.1.17"/>
    </reaction>
</comment>
<evidence type="ECO:0000256" key="8">
    <source>
        <dbReference type="ARBA" id="ARBA00023014"/>
    </source>
</evidence>
<dbReference type="SUPFAM" id="SSF55021">
    <property type="entry name" value="ACT-like"/>
    <property type="match status" value="1"/>
</dbReference>
<dbReference type="InterPro" id="IPR029009">
    <property type="entry name" value="ASB_dom_sf"/>
</dbReference>
<dbReference type="EMBL" id="JACHFW010000001">
    <property type="protein sequence ID" value="MBB5263253.1"/>
    <property type="molecule type" value="Genomic_DNA"/>
</dbReference>
<dbReference type="Pfam" id="PF01842">
    <property type="entry name" value="ACT"/>
    <property type="match status" value="1"/>
</dbReference>
<evidence type="ECO:0000256" key="3">
    <source>
        <dbReference type="ARBA" id="ARBA00008636"/>
    </source>
</evidence>
<evidence type="ECO:0000259" key="13">
    <source>
        <dbReference type="PROSITE" id="PS51671"/>
    </source>
</evidence>
<dbReference type="RefSeq" id="WP_183770781.1">
    <property type="nucleotide sequence ID" value="NZ_JACHFW010000001.1"/>
</dbReference>
<dbReference type="PANTHER" id="PTHR30182:SF12">
    <property type="entry name" value="L-SERINE DEHYDRATASE, BETA CHAIN-RELATED"/>
    <property type="match status" value="1"/>
</dbReference>
<dbReference type="AlphaFoldDB" id="A0A7W8H839"/>
<evidence type="ECO:0000313" key="15">
    <source>
        <dbReference type="Proteomes" id="UP000543642"/>
    </source>
</evidence>
<evidence type="ECO:0000256" key="1">
    <source>
        <dbReference type="ARBA" id="ARBA00001966"/>
    </source>
</evidence>
<comment type="similarity">
    <text evidence="3 11 12">Belongs to the iron-sulfur dependent L-serine dehydratase family.</text>
</comment>
<protein>
    <recommendedName>
        <fullName evidence="11">L-serine deaminase</fullName>
    </recommendedName>
</protein>
<keyword evidence="8 11" id="KW-0411">Iron-sulfur</keyword>
<keyword evidence="15" id="KW-1185">Reference proteome</keyword>
<dbReference type="Proteomes" id="UP000543642">
    <property type="component" value="Unassembled WGS sequence"/>
</dbReference>